<feature type="region of interest" description="Disordered" evidence="1">
    <location>
        <begin position="1"/>
        <end position="23"/>
    </location>
</feature>
<reference evidence="3 4" key="1">
    <citation type="submission" date="2022-06" db="EMBL/GenBank/DDBJ databases">
        <title>Halogeometricum sp. a new haloarchaeum isolate from saline soil.</title>
        <authorList>
            <person name="Strakova D."/>
            <person name="Galisteo C."/>
            <person name="Sanchez-Porro C."/>
            <person name="Ventosa A."/>
        </authorList>
    </citation>
    <scope>NUCLEOTIDE SEQUENCE [LARGE SCALE GENOMIC DNA]</scope>
    <source>
        <strain evidence="3 4">S1BR25-6</strain>
    </source>
</reference>
<dbReference type="Pfam" id="PF26240">
    <property type="entry name" value="DUF8055"/>
    <property type="match status" value="1"/>
</dbReference>
<evidence type="ECO:0000256" key="1">
    <source>
        <dbReference type="SAM" id="MobiDB-lite"/>
    </source>
</evidence>
<dbReference type="RefSeq" id="WP_310924105.1">
    <property type="nucleotide sequence ID" value="NZ_JAMQOP010000002.1"/>
</dbReference>
<organism evidence="3 4">
    <name type="scientific">Halogeometricum salsisoli</name>
    <dbReference type="NCBI Taxonomy" id="2950536"/>
    <lineage>
        <taxon>Archaea</taxon>
        <taxon>Methanobacteriati</taxon>
        <taxon>Methanobacteriota</taxon>
        <taxon>Stenosarchaea group</taxon>
        <taxon>Halobacteria</taxon>
        <taxon>Halobacteriales</taxon>
        <taxon>Haloferacaceae</taxon>
        <taxon>Halogeometricum</taxon>
    </lineage>
</organism>
<evidence type="ECO:0000313" key="3">
    <source>
        <dbReference type="EMBL" id="MDS0299243.1"/>
    </source>
</evidence>
<sequence>MTDERADGGSAGSGAAERSASHEEIRALAAAARAERRRFEPPADGEAAERALSYVREGVAPVTGVYLEAHTGGRNVRFSAAELRSLHRALNDWLALYARCYGVRVDPDATVRTAAEILLQTHDAREVARLLTDAPPRR</sequence>
<proteinExistence type="predicted"/>
<protein>
    <recommendedName>
        <fullName evidence="2">DUF8055 domain-containing protein</fullName>
    </recommendedName>
</protein>
<keyword evidence="4" id="KW-1185">Reference proteome</keyword>
<accession>A0ABU2GGM1</accession>
<evidence type="ECO:0000313" key="4">
    <source>
        <dbReference type="Proteomes" id="UP001257060"/>
    </source>
</evidence>
<gene>
    <name evidence="3" type="ORF">NDI76_10875</name>
</gene>
<dbReference type="EMBL" id="JAMQOP010000002">
    <property type="protein sequence ID" value="MDS0299243.1"/>
    <property type="molecule type" value="Genomic_DNA"/>
</dbReference>
<evidence type="ECO:0000259" key="2">
    <source>
        <dbReference type="Pfam" id="PF26240"/>
    </source>
</evidence>
<dbReference type="InterPro" id="IPR058368">
    <property type="entry name" value="DUF8055"/>
</dbReference>
<feature type="domain" description="DUF8055" evidence="2">
    <location>
        <begin position="21"/>
        <end position="135"/>
    </location>
</feature>
<comment type="caution">
    <text evidence="3">The sequence shown here is derived from an EMBL/GenBank/DDBJ whole genome shotgun (WGS) entry which is preliminary data.</text>
</comment>
<dbReference type="Proteomes" id="UP001257060">
    <property type="component" value="Unassembled WGS sequence"/>
</dbReference>
<name>A0ABU2GGM1_9EURY</name>